<evidence type="ECO:0000259" key="1">
    <source>
        <dbReference type="Pfam" id="PF26347"/>
    </source>
</evidence>
<dbReference type="Proteomes" id="UP000036202">
    <property type="component" value="Chromosome"/>
</dbReference>
<dbReference type="KEGG" id="beo:BEH_21205"/>
<dbReference type="Pfam" id="PF26347">
    <property type="entry name" value="YtrI_sporulation"/>
    <property type="match status" value="1"/>
</dbReference>
<organism evidence="2 3">
    <name type="scientific">Priestia filamentosa</name>
    <dbReference type="NCBI Taxonomy" id="1402861"/>
    <lineage>
        <taxon>Bacteria</taxon>
        <taxon>Bacillati</taxon>
        <taxon>Bacillota</taxon>
        <taxon>Bacilli</taxon>
        <taxon>Bacillales</taxon>
        <taxon>Bacillaceae</taxon>
        <taxon>Priestia</taxon>
    </lineage>
</organism>
<gene>
    <name evidence="2" type="ORF">BEH_21205</name>
</gene>
<dbReference type="InterPro" id="IPR058620">
    <property type="entry name" value="YtrI_C"/>
</dbReference>
<protein>
    <recommendedName>
        <fullName evidence="1">Sporulation membrane protein YtrI C-terminal domain-containing protein</fullName>
    </recommendedName>
</protein>
<dbReference type="AlphaFoldDB" id="A0A0H4KNT1"/>
<name>A0A0H4KNT1_9BACI</name>
<dbReference type="EMBL" id="CP011974">
    <property type="protein sequence ID" value="AKO95185.1"/>
    <property type="molecule type" value="Genomic_DNA"/>
</dbReference>
<keyword evidence="3" id="KW-1185">Reference proteome</keyword>
<reference evidence="3" key="2">
    <citation type="submission" date="2015-06" db="EMBL/GenBank/DDBJ databases">
        <title>Genome Sequence of Bacillus endophyticus and Analysis of its Companion Mechanism in the Ketogulonigenium vulgare-Bacillus strain Consortium.</title>
        <authorList>
            <person name="Jia N."/>
            <person name="Du J."/>
            <person name="Ding M.-Z."/>
            <person name="Gao F."/>
            <person name="Yuan Y.-J."/>
        </authorList>
    </citation>
    <scope>NUCLEOTIDE SEQUENCE [LARGE SCALE GENOMIC DNA]</scope>
    <source>
        <strain evidence="3">Hbe603</strain>
    </source>
</reference>
<feature type="domain" description="Sporulation membrane protein YtrI C-terminal" evidence="1">
    <location>
        <begin position="84"/>
        <end position="167"/>
    </location>
</feature>
<proteinExistence type="predicted"/>
<reference evidence="2 3" key="1">
    <citation type="journal article" date="2015" name="PLoS ONE">
        <title>Genome Sequence of Bacillus endophyticus and Analysis of Its Companion Mechanism in the Ketogulonigenium vulgare-Bacillus Strain Consortium.</title>
        <authorList>
            <person name="Jia N."/>
            <person name="Du J."/>
            <person name="Ding M.Z."/>
            <person name="Gao F."/>
            <person name="Yuan Y.J."/>
        </authorList>
    </citation>
    <scope>NUCLEOTIDE SEQUENCE [LARGE SCALE GENOMIC DNA]</scope>
    <source>
        <strain evidence="2 3">Hbe603</strain>
    </source>
</reference>
<evidence type="ECO:0000313" key="2">
    <source>
        <dbReference type="EMBL" id="AKO95185.1"/>
    </source>
</evidence>
<dbReference type="NCBIfam" id="NF041479">
    <property type="entry name" value="spor_membprot_YtrI"/>
    <property type="match status" value="1"/>
</dbReference>
<sequence>MRIPPLHERPSFRFLLVGAFFGALISWGVFLFMYGTLQERQTITIIKQKREIEQLQDQLSIWQNEHESEKPNEEKPQTKELVIQNLDVKIINSDNFKLGYYSTFFIEEAVKKELNNLISQPIEKVYESKELIKRVIENRQYEIDKKIYKIEVREILFHRTLSVQLKVTDVKSSL</sequence>
<accession>A0A0H4KNT1</accession>
<evidence type="ECO:0000313" key="3">
    <source>
        <dbReference type="Proteomes" id="UP000036202"/>
    </source>
</evidence>
<accession>A0A1X7CR83</accession>
<dbReference type="PATRIC" id="fig|135735.6.peg.4486"/>
<dbReference type="InterPro" id="IPR048198">
    <property type="entry name" value="YtrI"/>
</dbReference>